<evidence type="ECO:0000313" key="17">
    <source>
        <dbReference type="EMBL" id="RHE99355.1"/>
    </source>
</evidence>
<evidence type="ECO:0000256" key="9">
    <source>
        <dbReference type="NCBIfam" id="TIGR01400"/>
    </source>
</evidence>
<feature type="transmembrane region" description="Helical" evidence="10">
    <location>
        <begin position="222"/>
        <end position="244"/>
    </location>
</feature>
<evidence type="ECO:0000313" key="12">
    <source>
        <dbReference type="EMBL" id="CUM78318.1"/>
    </source>
</evidence>
<evidence type="ECO:0000256" key="2">
    <source>
        <dbReference type="ARBA" id="ARBA00009772"/>
    </source>
</evidence>
<evidence type="ECO:0000313" key="14">
    <source>
        <dbReference type="EMBL" id="RGQ53677.1"/>
    </source>
</evidence>
<evidence type="ECO:0000256" key="1">
    <source>
        <dbReference type="ARBA" id="ARBA00002578"/>
    </source>
</evidence>
<keyword evidence="11" id="KW-0282">Flagellum</keyword>
<evidence type="ECO:0000256" key="5">
    <source>
        <dbReference type="ARBA" id="ARBA00022692"/>
    </source>
</evidence>
<keyword evidence="11" id="KW-0966">Cell projection</keyword>
<dbReference type="AlphaFoldDB" id="A0A0M6WBN6"/>
<keyword evidence="18" id="KW-1185">Reference proteome</keyword>
<dbReference type="Proteomes" id="UP000286271">
    <property type="component" value="Unassembled WGS sequence"/>
</dbReference>
<accession>A0A0M6WBN6</accession>
<organism evidence="11 18">
    <name type="scientific">Roseburia inulinivorans</name>
    <dbReference type="NCBI Taxonomy" id="360807"/>
    <lineage>
        <taxon>Bacteria</taxon>
        <taxon>Bacillati</taxon>
        <taxon>Bacillota</taxon>
        <taxon>Clostridia</taxon>
        <taxon>Lachnospirales</taxon>
        <taxon>Lachnospiraceae</taxon>
        <taxon>Roseburia</taxon>
    </lineage>
</organism>
<evidence type="ECO:0000256" key="6">
    <source>
        <dbReference type="ARBA" id="ARBA00022989"/>
    </source>
</evidence>
<dbReference type="Proteomes" id="UP000049828">
    <property type="component" value="Unassembled WGS sequence"/>
</dbReference>
<dbReference type="Proteomes" id="UP000095395">
    <property type="component" value="Unassembled WGS sequence"/>
</dbReference>
<feature type="transmembrane region" description="Helical" evidence="10">
    <location>
        <begin position="78"/>
        <end position="101"/>
    </location>
</feature>
<name>A0A0M6WBN6_9FIRM</name>
<keyword evidence="8 10" id="KW-0975">Bacterial flagellum</keyword>
<dbReference type="Proteomes" id="UP000095453">
    <property type="component" value="Unassembled WGS sequence"/>
</dbReference>
<evidence type="ECO:0000313" key="19">
    <source>
        <dbReference type="Proteomes" id="UP000095395"/>
    </source>
</evidence>
<evidence type="ECO:0000313" key="24">
    <source>
        <dbReference type="Proteomes" id="UP000286271"/>
    </source>
</evidence>
<dbReference type="EMBL" id="CYYR01000002">
    <property type="protein sequence ID" value="CUN48376.1"/>
    <property type="molecule type" value="Genomic_DNA"/>
</dbReference>
<reference evidence="21 22" key="3">
    <citation type="submission" date="2018-08" db="EMBL/GenBank/DDBJ databases">
        <title>A genome reference for cultivated species of the human gut microbiota.</title>
        <authorList>
            <person name="Zou Y."/>
            <person name="Xue W."/>
            <person name="Luo G."/>
        </authorList>
    </citation>
    <scope>NUCLEOTIDE SEQUENCE [LARGE SCALE GENOMIC DNA]</scope>
    <source>
        <strain evidence="14 23">AF28-15</strain>
        <strain evidence="17 24">AM27-11</strain>
        <strain evidence="16 21">AM32-8LB</strain>
        <strain evidence="15 22">AM42-1AC</strain>
    </source>
</reference>
<dbReference type="Proteomes" id="UP000266391">
    <property type="component" value="Unassembled WGS sequence"/>
</dbReference>
<dbReference type="OrthoDB" id="9807748at2"/>
<dbReference type="GO" id="GO:0009425">
    <property type="term" value="C:bacterial-type flagellum basal body"/>
    <property type="evidence" value="ECO:0007669"/>
    <property type="project" value="UniProtKB-SubCell"/>
</dbReference>
<dbReference type="STRING" id="360807.ERS852392_00524"/>
<dbReference type="GeneID" id="75163932"/>
<keyword evidence="11" id="KW-0969">Cilium</keyword>
<dbReference type="EMBL" id="CYXX01000002">
    <property type="protein sequence ID" value="CUM78318.1"/>
    <property type="molecule type" value="Genomic_DNA"/>
</dbReference>
<dbReference type="Proteomes" id="UP000283492">
    <property type="component" value="Unassembled WGS sequence"/>
</dbReference>
<dbReference type="GO" id="GO:0005886">
    <property type="term" value="C:plasma membrane"/>
    <property type="evidence" value="ECO:0007669"/>
    <property type="project" value="UniProtKB-SubCell"/>
</dbReference>
<reference evidence="11" key="2">
    <citation type="submission" date="2015-05" db="EMBL/GenBank/DDBJ databases">
        <authorList>
            <person name="Wang D.B."/>
            <person name="Wang M."/>
        </authorList>
    </citation>
    <scope>NUCLEOTIDE SEQUENCE [LARGE SCALE GENOMIC DNA]</scope>
    <source>
        <strain evidence="11">L1-83</strain>
    </source>
</reference>
<keyword evidence="4 10" id="KW-1003">Cell membrane</keyword>
<feature type="transmembrane region" description="Helical" evidence="10">
    <location>
        <begin position="13"/>
        <end position="32"/>
    </location>
</feature>
<evidence type="ECO:0000313" key="13">
    <source>
        <dbReference type="EMBL" id="CUN48376.1"/>
    </source>
</evidence>
<evidence type="ECO:0000256" key="3">
    <source>
        <dbReference type="ARBA" id="ARBA00021717"/>
    </source>
</evidence>
<dbReference type="EMBL" id="QRTF01000004">
    <property type="protein sequence ID" value="RGQ53677.1"/>
    <property type="molecule type" value="Genomic_DNA"/>
</dbReference>
<evidence type="ECO:0000313" key="18">
    <source>
        <dbReference type="Proteomes" id="UP000049828"/>
    </source>
</evidence>
<evidence type="ECO:0000256" key="4">
    <source>
        <dbReference type="ARBA" id="ARBA00022475"/>
    </source>
</evidence>
<comment type="similarity">
    <text evidence="2 10">Belongs to the FliR/MopE/SpaR family.</text>
</comment>
<proteinExistence type="inferred from homology"/>
<dbReference type="EMBL" id="QSFX01000001">
    <property type="protein sequence ID" value="RHA91794.1"/>
    <property type="molecule type" value="Genomic_DNA"/>
</dbReference>
<evidence type="ECO:0000256" key="7">
    <source>
        <dbReference type="ARBA" id="ARBA00023136"/>
    </source>
</evidence>
<dbReference type="EMBL" id="QSIQ01000005">
    <property type="protein sequence ID" value="RHD04735.1"/>
    <property type="molecule type" value="Genomic_DNA"/>
</dbReference>
<dbReference type="EMBL" id="CVRS01000016">
    <property type="protein sequence ID" value="CRL33246.1"/>
    <property type="molecule type" value="Genomic_DNA"/>
</dbReference>
<dbReference type="Pfam" id="PF01311">
    <property type="entry name" value="Bac_export_1"/>
    <property type="match status" value="1"/>
</dbReference>
<dbReference type="NCBIfam" id="TIGR01400">
    <property type="entry name" value="fliR"/>
    <property type="match status" value="1"/>
</dbReference>
<keyword evidence="5 10" id="KW-0812">Transmembrane</keyword>
<evidence type="ECO:0000313" key="11">
    <source>
        <dbReference type="EMBL" id="CRL33246.1"/>
    </source>
</evidence>
<evidence type="ECO:0000313" key="21">
    <source>
        <dbReference type="Proteomes" id="UP000266391"/>
    </source>
</evidence>
<evidence type="ECO:0000313" key="16">
    <source>
        <dbReference type="EMBL" id="RHD04735.1"/>
    </source>
</evidence>
<protein>
    <recommendedName>
        <fullName evidence="3 9">Flagellar biosynthetic protein FliR</fullName>
    </recommendedName>
</protein>
<gene>
    <name evidence="12" type="primary">fliR</name>
    <name evidence="17" type="ORF">DW707_04190</name>
    <name evidence="16" type="ORF">DW813_04780</name>
    <name evidence="15" type="ORF">DW914_00990</name>
    <name evidence="14" type="ORF">DWY96_03010</name>
    <name evidence="13" type="ORF">ERS852392_00524</name>
    <name evidence="12" type="ORF">ERS852444_00471</name>
    <name evidence="11" type="ORF">RIL183_01631</name>
</gene>
<comment type="subcellular location">
    <subcellularLocation>
        <location evidence="10">Cell membrane</location>
        <topology evidence="10">Multi-pass membrane protein</topology>
    </subcellularLocation>
    <subcellularLocation>
        <location evidence="10">Bacterial flagellum basal body</location>
    </subcellularLocation>
</comment>
<comment type="function">
    <text evidence="1 10">Role in flagellar biosynthesis.</text>
</comment>
<evidence type="ECO:0000313" key="20">
    <source>
        <dbReference type="Proteomes" id="UP000095453"/>
    </source>
</evidence>
<evidence type="ECO:0000313" key="22">
    <source>
        <dbReference type="Proteomes" id="UP000283492"/>
    </source>
</evidence>
<feature type="transmembrane region" description="Helical" evidence="10">
    <location>
        <begin position="179"/>
        <end position="201"/>
    </location>
</feature>
<dbReference type="GO" id="GO:0006605">
    <property type="term" value="P:protein targeting"/>
    <property type="evidence" value="ECO:0007669"/>
    <property type="project" value="UniProtKB-UniRule"/>
</dbReference>
<dbReference type="InterPro" id="IPR006303">
    <property type="entry name" value="FliR"/>
</dbReference>
<evidence type="ECO:0000313" key="15">
    <source>
        <dbReference type="EMBL" id="RHA91794.1"/>
    </source>
</evidence>
<dbReference type="GO" id="GO:0044780">
    <property type="term" value="P:bacterial-type flagellum assembly"/>
    <property type="evidence" value="ECO:0007669"/>
    <property type="project" value="UniProtKB-UniRule"/>
</dbReference>
<evidence type="ECO:0000256" key="10">
    <source>
        <dbReference type="RuleBase" id="RU362071"/>
    </source>
</evidence>
<feature type="transmembrane region" description="Helical" evidence="10">
    <location>
        <begin position="127"/>
        <end position="145"/>
    </location>
</feature>
<dbReference type="Proteomes" id="UP000283738">
    <property type="component" value="Unassembled WGS sequence"/>
</dbReference>
<dbReference type="PANTHER" id="PTHR30065:SF1">
    <property type="entry name" value="SURFACE PRESENTATION OF ANTIGENS PROTEIN SPAR"/>
    <property type="match status" value="1"/>
</dbReference>
<evidence type="ECO:0000313" key="23">
    <source>
        <dbReference type="Proteomes" id="UP000283738"/>
    </source>
</evidence>
<reference evidence="18" key="1">
    <citation type="submission" date="2015-05" db="EMBL/GenBank/DDBJ databases">
        <authorList>
            <consortium name="Pathogen Informatics"/>
        </authorList>
    </citation>
    <scope>NUCLEOTIDE SEQUENCE [LARGE SCALE GENOMIC DNA]</scope>
    <source>
        <strain evidence="13 19">2789STDY5608835</strain>
        <strain evidence="12 20">2789STDY5608887</strain>
        <strain evidence="18">L1-83</strain>
    </source>
</reference>
<sequence>MVQYSFSLENFEIFILILVRVSCFVYIAPFYGMSNVPNQVKIGLSAMIALLVSGFADVSQVEYTGLIGYAVIVLKEGITGLLIGLAANVCNSIILFAGNIIDMDIGLSMATEFDPINNAQVTLTGNLYNYFILMLLVVTDMHHYILRAFVDAFTVIPVNGQVFDWEHLMRSMTTYMGDMFVIAFRIILPVFACIMILNCILGIMAKVSPQMNMFAVGMQMKIMVGFVVLFLTVSLLPSVANFIFTEMKKLMVLFIEGMY</sequence>
<dbReference type="EMBL" id="QSKW01000004">
    <property type="protein sequence ID" value="RHE99355.1"/>
    <property type="molecule type" value="Genomic_DNA"/>
</dbReference>
<dbReference type="PRINTS" id="PR00953">
    <property type="entry name" value="TYPE3IMRPROT"/>
</dbReference>
<keyword evidence="7 10" id="KW-0472">Membrane</keyword>
<dbReference type="PANTHER" id="PTHR30065">
    <property type="entry name" value="FLAGELLAR BIOSYNTHETIC PROTEIN FLIR"/>
    <property type="match status" value="1"/>
</dbReference>
<dbReference type="RefSeq" id="WP_007883805.1">
    <property type="nucleotide sequence ID" value="NZ_CABJFX010000001.1"/>
</dbReference>
<keyword evidence="6 10" id="KW-1133">Transmembrane helix</keyword>
<dbReference type="InterPro" id="IPR002010">
    <property type="entry name" value="T3SS_IM_R"/>
</dbReference>
<feature type="transmembrane region" description="Helical" evidence="10">
    <location>
        <begin position="44"/>
        <end position="72"/>
    </location>
</feature>
<evidence type="ECO:0000256" key="8">
    <source>
        <dbReference type="ARBA" id="ARBA00023143"/>
    </source>
</evidence>